<dbReference type="EMBL" id="JANPWB010000015">
    <property type="protein sequence ID" value="KAJ1093220.1"/>
    <property type="molecule type" value="Genomic_DNA"/>
</dbReference>
<evidence type="ECO:0000313" key="3">
    <source>
        <dbReference type="Proteomes" id="UP001066276"/>
    </source>
</evidence>
<evidence type="ECO:0000313" key="2">
    <source>
        <dbReference type="EMBL" id="KAJ1093220.1"/>
    </source>
</evidence>
<comment type="caution">
    <text evidence="2">The sequence shown here is derived from an EMBL/GenBank/DDBJ whole genome shotgun (WGS) entry which is preliminary data.</text>
</comment>
<proteinExistence type="predicted"/>
<reference evidence="2" key="1">
    <citation type="journal article" date="2022" name="bioRxiv">
        <title>Sequencing and chromosome-scale assembly of the giantPleurodeles waltlgenome.</title>
        <authorList>
            <person name="Brown T."/>
            <person name="Elewa A."/>
            <person name="Iarovenko S."/>
            <person name="Subramanian E."/>
            <person name="Araus A.J."/>
            <person name="Petzold A."/>
            <person name="Susuki M."/>
            <person name="Suzuki K.-i.T."/>
            <person name="Hayashi T."/>
            <person name="Toyoda A."/>
            <person name="Oliveira C."/>
            <person name="Osipova E."/>
            <person name="Leigh N.D."/>
            <person name="Simon A."/>
            <person name="Yun M.H."/>
        </authorList>
    </citation>
    <scope>NUCLEOTIDE SEQUENCE</scope>
    <source>
        <strain evidence="2">20211129_DDA</strain>
        <tissue evidence="2">Liver</tissue>
    </source>
</reference>
<feature type="compositionally biased region" description="Basic and acidic residues" evidence="1">
    <location>
        <begin position="51"/>
        <end position="64"/>
    </location>
</feature>
<organism evidence="2 3">
    <name type="scientific">Pleurodeles waltl</name>
    <name type="common">Iberian ribbed newt</name>
    <dbReference type="NCBI Taxonomy" id="8319"/>
    <lineage>
        <taxon>Eukaryota</taxon>
        <taxon>Metazoa</taxon>
        <taxon>Chordata</taxon>
        <taxon>Craniata</taxon>
        <taxon>Vertebrata</taxon>
        <taxon>Euteleostomi</taxon>
        <taxon>Amphibia</taxon>
        <taxon>Batrachia</taxon>
        <taxon>Caudata</taxon>
        <taxon>Salamandroidea</taxon>
        <taxon>Salamandridae</taxon>
        <taxon>Pleurodelinae</taxon>
        <taxon>Pleurodeles</taxon>
    </lineage>
</organism>
<accession>A0AAV7LRP3</accession>
<protein>
    <submittedName>
        <fullName evidence="2">Uncharacterized protein</fullName>
    </submittedName>
</protein>
<gene>
    <name evidence="2" type="ORF">NDU88_006325</name>
</gene>
<feature type="compositionally biased region" description="Polar residues" evidence="1">
    <location>
        <begin position="109"/>
        <end position="120"/>
    </location>
</feature>
<evidence type="ECO:0000256" key="1">
    <source>
        <dbReference type="SAM" id="MobiDB-lite"/>
    </source>
</evidence>
<name>A0AAV7LRP3_PLEWA</name>
<dbReference type="Proteomes" id="UP001066276">
    <property type="component" value="Chromosome 11"/>
</dbReference>
<dbReference type="AlphaFoldDB" id="A0AAV7LRP3"/>
<feature type="region of interest" description="Disordered" evidence="1">
    <location>
        <begin position="21"/>
        <end position="120"/>
    </location>
</feature>
<keyword evidence="3" id="KW-1185">Reference proteome</keyword>
<sequence length="120" mass="13391">MPTQASVQEAVVAKVRRTTEAALDQQRRQHLTRATSDALPEAGIPQNGQNERYRTFEERHERTAHSMKWNRKSETPGAHPESKAPPPLYTEDPDKRPEGSPPAAGGNNLGQKVRTQSQNK</sequence>